<reference evidence="3" key="2">
    <citation type="submission" date="2013-10" db="EMBL/GenBank/DDBJ databases">
        <authorList>
            <person name="Aslett M."/>
        </authorList>
    </citation>
    <scope>NUCLEOTIDE SEQUENCE [LARGE SCALE GENOMIC DNA]</scope>
    <source>
        <strain evidence="3">Weybridge</strain>
    </source>
</reference>
<dbReference type="OMA" id="VRIVWAC"/>
<keyword evidence="4" id="KW-1185">Reference proteome</keyword>
<dbReference type="VEuPathDB" id="ToxoDB:EMWEY_00009970"/>
<feature type="region of interest" description="Disordered" evidence="1">
    <location>
        <begin position="270"/>
        <end position="289"/>
    </location>
</feature>
<protein>
    <submittedName>
        <fullName evidence="3">Uncharacterized protein</fullName>
    </submittedName>
</protein>
<evidence type="ECO:0000313" key="4">
    <source>
        <dbReference type="Proteomes" id="UP000030763"/>
    </source>
</evidence>
<keyword evidence="2" id="KW-0732">Signal</keyword>
<dbReference type="EMBL" id="HG719324">
    <property type="protein sequence ID" value="CDJ57570.1"/>
    <property type="molecule type" value="Genomic_DNA"/>
</dbReference>
<sequence>MFFFLLVPLLYPLLRVYSALELSDIFWRLSILSIPLSRAAAAAAAAAAAGVHPTAAAATLAAAAAAAEVPAAAAAPGPERILAFKEELLLQLKRRHQSLQRQLGLQQQQKQHQQQQQPQEQQHQQHMPQPQQLLLVYRVLYGAAKLKMKFSEAPEIFSLVVEKACELLELSESPEGLGFRVLTPSQIVRIVWACAALQTPEATVFFKARERILGCIDSLAYEEIEVLLQVYEAVGMEDNQLTATLQQELQRIAPLARGTKISAPRRRNFKRKEKRVSMTDPIPSYSLAA</sequence>
<accession>U6M7E9</accession>
<feature type="region of interest" description="Disordered" evidence="1">
    <location>
        <begin position="103"/>
        <end position="127"/>
    </location>
</feature>
<proteinExistence type="predicted"/>
<dbReference type="Proteomes" id="UP000030763">
    <property type="component" value="Unassembled WGS sequence"/>
</dbReference>
<dbReference type="RefSeq" id="XP_013334218.1">
    <property type="nucleotide sequence ID" value="XM_013478764.1"/>
</dbReference>
<evidence type="ECO:0000256" key="2">
    <source>
        <dbReference type="SAM" id="SignalP"/>
    </source>
</evidence>
<feature type="chain" id="PRO_5004675769" evidence="2">
    <location>
        <begin position="20"/>
        <end position="289"/>
    </location>
</feature>
<evidence type="ECO:0000256" key="1">
    <source>
        <dbReference type="SAM" id="MobiDB-lite"/>
    </source>
</evidence>
<evidence type="ECO:0000313" key="3">
    <source>
        <dbReference type="EMBL" id="CDJ57570.1"/>
    </source>
</evidence>
<gene>
    <name evidence="3" type="ORF">EMWEY_00009970</name>
</gene>
<dbReference type="AlphaFoldDB" id="U6M7E9"/>
<name>U6M7E9_EIMMA</name>
<reference evidence="3" key="1">
    <citation type="submission" date="2013-10" db="EMBL/GenBank/DDBJ databases">
        <title>Genomic analysis of the causative agents of coccidiosis in chickens.</title>
        <authorList>
            <person name="Reid A.J."/>
            <person name="Blake D."/>
            <person name="Billington K."/>
            <person name="Browne H."/>
            <person name="Dunn M."/>
            <person name="Hung S."/>
            <person name="Kawahara F."/>
            <person name="Miranda-Saavedra D."/>
            <person name="Mourier T."/>
            <person name="Nagra H."/>
            <person name="Otto T.D."/>
            <person name="Rawlings N."/>
            <person name="Sanchez A."/>
            <person name="Sanders M."/>
            <person name="Subramaniam C."/>
            <person name="Tay Y."/>
            <person name="Dear P."/>
            <person name="Doerig C."/>
            <person name="Gruber A."/>
            <person name="Parkinson J."/>
            <person name="Shirley M."/>
            <person name="Wan K.L."/>
            <person name="Berriman M."/>
            <person name="Tomley F."/>
            <person name="Pain A."/>
        </authorList>
    </citation>
    <scope>NUCLEOTIDE SEQUENCE [LARGE SCALE GENOMIC DNA]</scope>
    <source>
        <strain evidence="3">Weybridge</strain>
    </source>
</reference>
<feature type="signal peptide" evidence="2">
    <location>
        <begin position="1"/>
        <end position="19"/>
    </location>
</feature>
<organism evidence="3 4">
    <name type="scientific">Eimeria maxima</name>
    <name type="common">Coccidian parasite</name>
    <dbReference type="NCBI Taxonomy" id="5804"/>
    <lineage>
        <taxon>Eukaryota</taxon>
        <taxon>Sar</taxon>
        <taxon>Alveolata</taxon>
        <taxon>Apicomplexa</taxon>
        <taxon>Conoidasida</taxon>
        <taxon>Coccidia</taxon>
        <taxon>Eucoccidiorida</taxon>
        <taxon>Eimeriorina</taxon>
        <taxon>Eimeriidae</taxon>
        <taxon>Eimeria</taxon>
    </lineage>
</organism>
<dbReference type="OrthoDB" id="333770at2759"/>
<dbReference type="GeneID" id="25334983"/>